<evidence type="ECO:0000256" key="5">
    <source>
        <dbReference type="ARBA" id="ARBA00022528"/>
    </source>
</evidence>
<dbReference type="GeneID" id="41796903"/>
<keyword evidence="6 9" id="KW-0689">Ribosomal protein</keyword>
<dbReference type="Pfam" id="PF00281">
    <property type="entry name" value="Ribosomal_L5"/>
    <property type="match status" value="1"/>
</dbReference>
<geneLocation type="chloroplast" evidence="13"/>
<dbReference type="Gene3D" id="3.30.1440.10">
    <property type="match status" value="1"/>
</dbReference>
<keyword evidence="7 9" id="KW-0687">Ribonucleoprotein</keyword>
<dbReference type="AlphaFoldDB" id="A0A5B9RTQ9"/>
<dbReference type="GO" id="GO:0003735">
    <property type="term" value="F:structural constituent of ribosome"/>
    <property type="evidence" value="ECO:0007669"/>
    <property type="project" value="InterPro"/>
</dbReference>
<comment type="subcellular location">
    <subcellularLocation>
        <location evidence="2 9">Plastid</location>
        <location evidence="2 9">Chloroplast</location>
    </subcellularLocation>
</comment>
<keyword evidence="9" id="KW-0699">rRNA-binding</keyword>
<dbReference type="EMBL" id="MN056173">
    <property type="protein sequence ID" value="QEG77695.1"/>
    <property type="molecule type" value="Genomic_DNA"/>
</dbReference>
<evidence type="ECO:0000256" key="2">
    <source>
        <dbReference type="ARBA" id="ARBA00004229"/>
    </source>
</evidence>
<keyword evidence="9" id="KW-0694">RNA-binding</keyword>
<reference evidence="13" key="1">
    <citation type="journal article" date="2019" name="J. Phycol.">
        <title>A new marine prasinophyte genus alternates between a flagellate and a dominant benthic stage with microrhizoids for adhesion.</title>
        <authorList>
            <person name="Wetherbee R."/>
            <person name="Marcelino V.R."/>
            <person name="Costa J.F."/>
            <person name="Grant B."/>
            <person name="Crawford S."/>
            <person name="Waller R.F."/>
            <person name="Andersen R.A."/>
            <person name="Berry D."/>
            <person name="McFadden G.I."/>
            <person name="Verbruggen H."/>
        </authorList>
    </citation>
    <scope>NUCLEOTIDE SEQUENCE</scope>
</reference>
<keyword evidence="13" id="KW-0934">Plastid</keyword>
<comment type="subunit">
    <text evidence="4 9">Part of the 50S ribosomal subunit; contacts the 5S rRNA.</text>
</comment>
<dbReference type="NCBIfam" id="NF000585">
    <property type="entry name" value="PRK00010.1"/>
    <property type="match status" value="1"/>
</dbReference>
<gene>
    <name evidence="9 13" type="primary">rpl5</name>
</gene>
<dbReference type="InterPro" id="IPR022803">
    <property type="entry name" value="Ribosomal_uL5_dom_sf"/>
</dbReference>
<proteinExistence type="inferred from homology"/>
<evidence type="ECO:0000256" key="4">
    <source>
        <dbReference type="ARBA" id="ARBA00011505"/>
    </source>
</evidence>
<evidence type="ECO:0000259" key="11">
    <source>
        <dbReference type="Pfam" id="PF00281"/>
    </source>
</evidence>
<evidence type="ECO:0000259" key="12">
    <source>
        <dbReference type="Pfam" id="PF00673"/>
    </source>
</evidence>
<evidence type="ECO:0000256" key="9">
    <source>
        <dbReference type="HAMAP-Rule" id="MF_01333"/>
    </source>
</evidence>
<feature type="domain" description="Large ribosomal subunit protein uL5 N-terminal" evidence="11">
    <location>
        <begin position="25"/>
        <end position="91"/>
    </location>
</feature>
<dbReference type="PANTHER" id="PTHR11994">
    <property type="entry name" value="60S RIBOSOMAL PROTEIN L11-RELATED"/>
    <property type="match status" value="1"/>
</dbReference>
<dbReference type="GO" id="GO:1990904">
    <property type="term" value="C:ribonucleoprotein complex"/>
    <property type="evidence" value="ECO:0007669"/>
    <property type="project" value="UniProtKB-KW"/>
</dbReference>
<dbReference type="PIRSF" id="PIRSF002161">
    <property type="entry name" value="Ribosomal_L5"/>
    <property type="match status" value="1"/>
</dbReference>
<accession>A0A5B9RTQ9</accession>
<dbReference type="GO" id="GO:0019843">
    <property type="term" value="F:rRNA binding"/>
    <property type="evidence" value="ECO:0007669"/>
    <property type="project" value="UniProtKB-UniRule"/>
</dbReference>
<organism evidence="13">
    <name type="scientific">Microrhizoidea pickettheapsiorum</name>
    <dbReference type="NCBI Taxonomy" id="2604950"/>
    <lineage>
        <taxon>Eukaryota</taxon>
        <taxon>Viridiplantae</taxon>
        <taxon>Chlorophyta</taxon>
        <taxon>Mamiellophyceae</taxon>
        <taxon>Dolichomastigales</taxon>
        <taxon>Dolichomastigales incertae sedis</taxon>
        <taxon>Microrhizoidea</taxon>
    </lineage>
</organism>
<evidence type="ECO:0000256" key="8">
    <source>
        <dbReference type="ARBA" id="ARBA00035210"/>
    </source>
</evidence>
<evidence type="ECO:0000256" key="10">
    <source>
        <dbReference type="RuleBase" id="RU003930"/>
    </source>
</evidence>
<evidence type="ECO:0000256" key="1">
    <source>
        <dbReference type="ARBA" id="ARBA00003898"/>
    </source>
</evidence>
<dbReference type="InterPro" id="IPR002132">
    <property type="entry name" value="Ribosomal_uL5"/>
</dbReference>
<dbReference type="InterPro" id="IPR020930">
    <property type="entry name" value="Ribosomal_uL5_bac-type"/>
</dbReference>
<dbReference type="HAMAP" id="MF_01333_B">
    <property type="entry name" value="Ribosomal_uL5_B"/>
    <property type="match status" value="1"/>
</dbReference>
<keyword evidence="5 13" id="KW-0150">Chloroplast</keyword>
<dbReference type="InterPro" id="IPR031309">
    <property type="entry name" value="Ribosomal_uL5_C"/>
</dbReference>
<feature type="domain" description="Large ribosomal subunit protein uL5 C-terminal" evidence="12">
    <location>
        <begin position="95"/>
        <end position="188"/>
    </location>
</feature>
<dbReference type="GO" id="GO:0006412">
    <property type="term" value="P:translation"/>
    <property type="evidence" value="ECO:0007669"/>
    <property type="project" value="UniProtKB-UniRule"/>
</dbReference>
<name>A0A5B9RTQ9_9CHLO</name>
<evidence type="ECO:0000313" key="13">
    <source>
        <dbReference type="EMBL" id="QEG77695.1"/>
    </source>
</evidence>
<dbReference type="SUPFAM" id="SSF55282">
    <property type="entry name" value="RL5-like"/>
    <property type="match status" value="1"/>
</dbReference>
<evidence type="ECO:0000256" key="7">
    <source>
        <dbReference type="ARBA" id="ARBA00023274"/>
    </source>
</evidence>
<dbReference type="Pfam" id="PF00673">
    <property type="entry name" value="Ribosomal_L5_C"/>
    <property type="match status" value="1"/>
</dbReference>
<dbReference type="InterPro" id="IPR031310">
    <property type="entry name" value="Ribosomal_uL5_N"/>
</dbReference>
<comment type="function">
    <text evidence="1 9">Binds 5S rRNA, forms part of the central protuberance of the 50S subunit.</text>
</comment>
<dbReference type="RefSeq" id="YP_009692027.1">
    <property type="nucleotide sequence ID" value="NC_044704.1"/>
</dbReference>
<protein>
    <recommendedName>
        <fullName evidence="8 9">Large ribosomal subunit protein uL5c</fullName>
    </recommendedName>
</protein>
<sequence>MTQRLKKLYLEKVRDELQTQFEYKNKHEIPFLEKIVLNRGFSALTSQSDQKKTGSSQDGGLQASFDELNILTAQKPVITLAKKSIAGFKVREKMPVGVCVTLRGEKMYAFLDRLINLALPRQRDFQGLKNESFDGYGNYTLGLEEQLLFPEIDYDKIDRLRGMDISIVTTAKTNKEGFSLLQKLGMPFRTL</sequence>
<dbReference type="GO" id="GO:0009507">
    <property type="term" value="C:chloroplast"/>
    <property type="evidence" value="ECO:0007669"/>
    <property type="project" value="UniProtKB-SubCell"/>
</dbReference>
<dbReference type="GO" id="GO:0005840">
    <property type="term" value="C:ribosome"/>
    <property type="evidence" value="ECO:0007669"/>
    <property type="project" value="UniProtKB-KW"/>
</dbReference>
<comment type="similarity">
    <text evidence="3 9 10">Belongs to the universal ribosomal protein uL5 family.</text>
</comment>
<evidence type="ECO:0000256" key="3">
    <source>
        <dbReference type="ARBA" id="ARBA00008553"/>
    </source>
</evidence>
<dbReference type="FunFam" id="3.30.1440.10:FF:000001">
    <property type="entry name" value="50S ribosomal protein L5"/>
    <property type="match status" value="1"/>
</dbReference>
<evidence type="ECO:0000256" key="6">
    <source>
        <dbReference type="ARBA" id="ARBA00022980"/>
    </source>
</evidence>